<dbReference type="InterPro" id="IPR036388">
    <property type="entry name" value="WH-like_DNA-bd_sf"/>
</dbReference>
<evidence type="ECO:0000256" key="2">
    <source>
        <dbReference type="ARBA" id="ARBA00023015"/>
    </source>
</evidence>
<feature type="domain" description="HTH lysR-type" evidence="5">
    <location>
        <begin position="2"/>
        <end position="59"/>
    </location>
</feature>
<dbReference type="EMBL" id="FNVQ01000005">
    <property type="protein sequence ID" value="SEG81663.1"/>
    <property type="molecule type" value="Genomic_DNA"/>
</dbReference>
<evidence type="ECO:0000256" key="3">
    <source>
        <dbReference type="ARBA" id="ARBA00023125"/>
    </source>
</evidence>
<accession>A0A1H6DA24</accession>
<dbReference type="PANTHER" id="PTHR30126">
    <property type="entry name" value="HTH-TYPE TRANSCRIPTIONAL REGULATOR"/>
    <property type="match status" value="1"/>
</dbReference>
<dbReference type="SUPFAM" id="SSF53850">
    <property type="entry name" value="Periplasmic binding protein-like II"/>
    <property type="match status" value="1"/>
</dbReference>
<protein>
    <submittedName>
        <fullName evidence="6">DNA-binding transcriptional regulator, LysR family</fullName>
    </submittedName>
</protein>
<dbReference type="InterPro" id="IPR036390">
    <property type="entry name" value="WH_DNA-bd_sf"/>
</dbReference>
<name>A0A1H6DA24_9GAMM</name>
<dbReference type="FunFam" id="1.10.10.10:FF:000001">
    <property type="entry name" value="LysR family transcriptional regulator"/>
    <property type="match status" value="1"/>
</dbReference>
<evidence type="ECO:0000313" key="7">
    <source>
        <dbReference type="Proteomes" id="UP000236745"/>
    </source>
</evidence>
<evidence type="ECO:0000313" key="6">
    <source>
        <dbReference type="EMBL" id="SEG81663.1"/>
    </source>
</evidence>
<dbReference type="Proteomes" id="UP000236745">
    <property type="component" value="Unassembled WGS sequence"/>
</dbReference>
<evidence type="ECO:0000256" key="4">
    <source>
        <dbReference type="ARBA" id="ARBA00023163"/>
    </source>
</evidence>
<keyword evidence="3 6" id="KW-0238">DNA-binding</keyword>
<gene>
    <name evidence="6" type="ORF">SAMN05444390_105236</name>
</gene>
<sequence>MISLRQVQVFLAVASQGSTSAAGEAIALSQSATSAALQELEQRLGAELFDRVGRRLVLNGNGRRFYPEARQLLTQAEQMEKLFDVGGSRLQIGASTTIGNYLLPRLLAQLPGARVKAHVGIANTHEIAEQVARCELELGLVEGGVQHTELSVSPWCRDEMLIVTASDSPWARLVMDDDLLATLPWIMRESGSGTRSVVEQQLLSGLDRVNIALELGSSEAIRSALLAGLGVSCLSRQVVARALASGELVELAPDYRIERWFYIVEHRQRRLTAPLRQFVERCRLFAEQEAAGSA</sequence>
<comment type="similarity">
    <text evidence="1">Belongs to the LysR transcriptional regulatory family.</text>
</comment>
<keyword evidence="4" id="KW-0804">Transcription</keyword>
<proteinExistence type="inferred from homology"/>
<organism evidence="6 7">
    <name type="scientific">Marinobacterium lutimaris</name>
    <dbReference type="NCBI Taxonomy" id="568106"/>
    <lineage>
        <taxon>Bacteria</taxon>
        <taxon>Pseudomonadati</taxon>
        <taxon>Pseudomonadota</taxon>
        <taxon>Gammaproteobacteria</taxon>
        <taxon>Oceanospirillales</taxon>
        <taxon>Oceanospirillaceae</taxon>
        <taxon>Marinobacterium</taxon>
    </lineage>
</organism>
<dbReference type="Pfam" id="PF00126">
    <property type="entry name" value="HTH_1"/>
    <property type="match status" value="1"/>
</dbReference>
<keyword evidence="2" id="KW-0805">Transcription regulation</keyword>
<dbReference type="Gene3D" id="3.40.190.290">
    <property type="match status" value="1"/>
</dbReference>
<dbReference type="Gene3D" id="1.10.10.10">
    <property type="entry name" value="Winged helix-like DNA-binding domain superfamily/Winged helix DNA-binding domain"/>
    <property type="match status" value="1"/>
</dbReference>
<evidence type="ECO:0000256" key="1">
    <source>
        <dbReference type="ARBA" id="ARBA00009437"/>
    </source>
</evidence>
<dbReference type="InterPro" id="IPR005119">
    <property type="entry name" value="LysR_subst-bd"/>
</dbReference>
<keyword evidence="7" id="KW-1185">Reference proteome</keyword>
<dbReference type="RefSeq" id="WP_104005060.1">
    <property type="nucleotide sequence ID" value="NZ_FNVQ01000005.1"/>
</dbReference>
<dbReference type="AlphaFoldDB" id="A0A1H6DA24"/>
<dbReference type="NCBIfam" id="NF008095">
    <property type="entry name" value="PRK10837.1"/>
    <property type="match status" value="1"/>
</dbReference>
<dbReference type="InterPro" id="IPR000847">
    <property type="entry name" value="LysR_HTH_N"/>
</dbReference>
<dbReference type="PANTHER" id="PTHR30126:SF94">
    <property type="entry name" value="LYSR FAMILY TRANSCRIPTIONAL REGULATOR"/>
    <property type="match status" value="1"/>
</dbReference>
<dbReference type="SUPFAM" id="SSF46785">
    <property type="entry name" value="Winged helix' DNA-binding domain"/>
    <property type="match status" value="1"/>
</dbReference>
<reference evidence="6 7" key="1">
    <citation type="submission" date="2016-10" db="EMBL/GenBank/DDBJ databases">
        <authorList>
            <person name="de Groot N.N."/>
        </authorList>
    </citation>
    <scope>NUCLEOTIDE SEQUENCE [LARGE SCALE GENOMIC DNA]</scope>
    <source>
        <strain evidence="6 7">DSM 22012</strain>
    </source>
</reference>
<dbReference type="GO" id="GO:0000976">
    <property type="term" value="F:transcription cis-regulatory region binding"/>
    <property type="evidence" value="ECO:0007669"/>
    <property type="project" value="TreeGrafter"/>
</dbReference>
<dbReference type="PROSITE" id="PS50931">
    <property type="entry name" value="HTH_LYSR"/>
    <property type="match status" value="1"/>
</dbReference>
<dbReference type="CDD" id="cd08420">
    <property type="entry name" value="PBP2_CysL_like"/>
    <property type="match status" value="1"/>
</dbReference>
<dbReference type="Pfam" id="PF03466">
    <property type="entry name" value="LysR_substrate"/>
    <property type="match status" value="1"/>
</dbReference>
<dbReference type="PRINTS" id="PR00039">
    <property type="entry name" value="HTHLYSR"/>
</dbReference>
<dbReference type="OrthoDB" id="9808620at2"/>
<dbReference type="GO" id="GO:0003700">
    <property type="term" value="F:DNA-binding transcription factor activity"/>
    <property type="evidence" value="ECO:0007669"/>
    <property type="project" value="InterPro"/>
</dbReference>
<evidence type="ECO:0000259" key="5">
    <source>
        <dbReference type="PROSITE" id="PS50931"/>
    </source>
</evidence>